<gene>
    <name evidence="1" type="ORF">MarFTMF_220</name>
</gene>
<reference evidence="1" key="1">
    <citation type="submission" date="2023-07" db="EMBL/GenBank/DDBJ databases">
        <authorList>
            <person name="Xia Y."/>
        </authorList>
    </citation>
    <scope>NUCLEOTIDE SEQUENCE</scope>
    <source>
        <strain evidence="1">F</strain>
    </source>
</reference>
<proteinExistence type="predicted"/>
<sequence>MQSYDHLILDVSEDKKVLFSCAFCSKETISSAKKFERKPLCSVCTIRSREFENAEESVSFLKQEYKDAKRKFLKDELVLLETKQTFRPSRKCFCSCDCGKKHKVLLTDLDRENYRGCPNKRSKKGQGAASEQAIKKLFKSRGCKYTGNYQNNKIPVKYICSCGKEAEVATRSITEKWVGCRDCSYKARSNPR</sequence>
<evidence type="ECO:0000313" key="1">
    <source>
        <dbReference type="EMBL" id="WNL49736.1"/>
    </source>
</evidence>
<name>A0AA96EP90_9VIRU</name>
<dbReference type="EMBL" id="OR343188">
    <property type="protein sequence ID" value="WNL49736.1"/>
    <property type="molecule type" value="Genomic_DNA"/>
</dbReference>
<organism evidence="1">
    <name type="scientific">Marseillevirus sp</name>
    <dbReference type="NCBI Taxonomy" id="2809551"/>
    <lineage>
        <taxon>Viruses</taxon>
        <taxon>Varidnaviria</taxon>
        <taxon>Bamfordvirae</taxon>
        <taxon>Nucleocytoviricota</taxon>
        <taxon>Megaviricetes</taxon>
        <taxon>Pimascovirales</taxon>
        <taxon>Pimascovirales incertae sedis</taxon>
        <taxon>Marseilleviridae</taxon>
        <taxon>Marseillevirus</taxon>
    </lineage>
</organism>
<accession>A0AA96EP90</accession>
<protein>
    <submittedName>
        <fullName evidence="1">Uncharacterized protein</fullName>
    </submittedName>
</protein>